<comment type="catalytic activity">
    <reaction evidence="13">
        <text>N(6)-dimethylallyladenosine(37) in tRNA + (sulfur carrier)-SH + AH2 + 2 S-adenosyl-L-methionine = 2-methylsulfanyl-N(6)-dimethylallyladenosine(37) in tRNA + (sulfur carrier)-H + 5'-deoxyadenosine + L-methionine + A + S-adenosyl-L-homocysteine + 2 H(+)</text>
        <dbReference type="Rhea" id="RHEA:37067"/>
        <dbReference type="Rhea" id="RHEA-COMP:10375"/>
        <dbReference type="Rhea" id="RHEA-COMP:10376"/>
        <dbReference type="Rhea" id="RHEA-COMP:14737"/>
        <dbReference type="Rhea" id="RHEA-COMP:14739"/>
        <dbReference type="ChEBI" id="CHEBI:13193"/>
        <dbReference type="ChEBI" id="CHEBI:15378"/>
        <dbReference type="ChEBI" id="CHEBI:17319"/>
        <dbReference type="ChEBI" id="CHEBI:17499"/>
        <dbReference type="ChEBI" id="CHEBI:29917"/>
        <dbReference type="ChEBI" id="CHEBI:57844"/>
        <dbReference type="ChEBI" id="CHEBI:57856"/>
        <dbReference type="ChEBI" id="CHEBI:59789"/>
        <dbReference type="ChEBI" id="CHEBI:64428"/>
        <dbReference type="ChEBI" id="CHEBI:74415"/>
        <dbReference type="ChEBI" id="CHEBI:74417"/>
        <dbReference type="EC" id="2.8.4.3"/>
    </reaction>
    <physiologicalReaction direction="left-to-right" evidence="13">
        <dbReference type="Rhea" id="RHEA:37068"/>
    </physiologicalReaction>
</comment>
<dbReference type="Proteomes" id="UP001304419">
    <property type="component" value="Chromosome 1"/>
</dbReference>
<dbReference type="GO" id="GO:0051539">
    <property type="term" value="F:4 iron, 4 sulfur cluster binding"/>
    <property type="evidence" value="ECO:0007669"/>
    <property type="project" value="UniProtKB-UniRule"/>
</dbReference>
<accession>A0A8I2KMA7</accession>
<dbReference type="InterPro" id="IPR020612">
    <property type="entry name" value="Methylthiotransferase_CS"/>
</dbReference>
<dbReference type="InterPro" id="IPR005839">
    <property type="entry name" value="Methylthiotransferase"/>
</dbReference>
<dbReference type="Pfam" id="PF01938">
    <property type="entry name" value="TRAM"/>
    <property type="match status" value="1"/>
</dbReference>
<keyword evidence="2 14" id="KW-0004">4Fe-4S</keyword>
<dbReference type="HAMAP" id="MF_01864">
    <property type="entry name" value="tRNA_metthiotr_MiaB"/>
    <property type="match status" value="1"/>
</dbReference>
<evidence type="ECO:0000256" key="10">
    <source>
        <dbReference type="ARBA" id="ARBA00033765"/>
    </source>
</evidence>
<feature type="binding site" evidence="14">
    <location>
        <position position="12"/>
    </location>
    <ligand>
        <name>[4Fe-4S] cluster</name>
        <dbReference type="ChEBI" id="CHEBI:49883"/>
        <label>1</label>
    </ligand>
</feature>
<feature type="domain" description="TRAM" evidence="15">
    <location>
        <begin position="378"/>
        <end position="441"/>
    </location>
</feature>
<evidence type="ECO:0000256" key="5">
    <source>
        <dbReference type="ARBA" id="ARBA00022691"/>
    </source>
</evidence>
<dbReference type="FunFam" id="3.80.30.20:FF:000001">
    <property type="entry name" value="tRNA-2-methylthio-N(6)-dimethylallyladenosine synthase 2"/>
    <property type="match status" value="1"/>
</dbReference>
<dbReference type="SFLD" id="SFLDG01082">
    <property type="entry name" value="B12-binding_domain_containing"/>
    <property type="match status" value="1"/>
</dbReference>
<dbReference type="GO" id="GO:0035597">
    <property type="term" value="F:tRNA-2-methylthio-N(6)-dimethylallyladenosine(37) synthase activity"/>
    <property type="evidence" value="ECO:0007669"/>
    <property type="project" value="UniProtKB-EC"/>
</dbReference>
<feature type="binding site" evidence="14">
    <location>
        <position position="83"/>
    </location>
    <ligand>
        <name>[4Fe-4S] cluster</name>
        <dbReference type="ChEBI" id="CHEBI:49883"/>
        <label>1</label>
    </ligand>
</feature>
<dbReference type="InterPro" id="IPR006638">
    <property type="entry name" value="Elp3/MiaA/NifB-like_rSAM"/>
</dbReference>
<comment type="catalytic activity">
    <reaction evidence="11">
        <text>N(6)-dimethylallyladenosine(37) in tRNA + (sulfur carrier)-SH + AH2 + S-adenosyl-L-methionine = 2-thio-N(6)-dimethylallyladenosine(37) in tRNA + (sulfur carrier)-H + 5'-deoxyadenosine + L-methionine + A + H(+)</text>
        <dbReference type="Rhea" id="RHEA:36339"/>
        <dbReference type="Rhea" id="RHEA-COMP:10375"/>
        <dbReference type="Rhea" id="RHEA-COMP:10377"/>
        <dbReference type="Rhea" id="RHEA-COMP:14737"/>
        <dbReference type="Rhea" id="RHEA-COMP:14739"/>
        <dbReference type="ChEBI" id="CHEBI:13193"/>
        <dbReference type="ChEBI" id="CHEBI:15378"/>
        <dbReference type="ChEBI" id="CHEBI:17319"/>
        <dbReference type="ChEBI" id="CHEBI:17499"/>
        <dbReference type="ChEBI" id="CHEBI:29917"/>
        <dbReference type="ChEBI" id="CHEBI:57844"/>
        <dbReference type="ChEBI" id="CHEBI:59789"/>
        <dbReference type="ChEBI" id="CHEBI:64428"/>
        <dbReference type="ChEBI" id="CHEBI:74415"/>
        <dbReference type="ChEBI" id="CHEBI:74416"/>
    </reaction>
    <physiologicalReaction direction="left-to-right" evidence="11">
        <dbReference type="Rhea" id="RHEA:36340"/>
    </physiologicalReaction>
</comment>
<dbReference type="GO" id="GO:0046872">
    <property type="term" value="F:metal ion binding"/>
    <property type="evidence" value="ECO:0007669"/>
    <property type="project" value="UniProtKB-KW"/>
</dbReference>
<dbReference type="NCBIfam" id="TIGR01574">
    <property type="entry name" value="miaB-methiolase"/>
    <property type="match status" value="1"/>
</dbReference>
<name>A0A8I2KMA7_9GAMM</name>
<evidence type="ECO:0000256" key="6">
    <source>
        <dbReference type="ARBA" id="ARBA00022694"/>
    </source>
</evidence>
<dbReference type="Pfam" id="PF00919">
    <property type="entry name" value="UPF0004"/>
    <property type="match status" value="1"/>
</dbReference>
<feature type="domain" description="MTTase N-terminal" evidence="16">
    <location>
        <begin position="3"/>
        <end position="120"/>
    </location>
</feature>
<evidence type="ECO:0000313" key="19">
    <source>
        <dbReference type="EMBL" id="WOX29446.1"/>
    </source>
</evidence>
<feature type="binding site" evidence="14">
    <location>
        <position position="164"/>
    </location>
    <ligand>
        <name>[4Fe-4S] cluster</name>
        <dbReference type="ChEBI" id="CHEBI:49883"/>
        <label>2</label>
        <note>4Fe-4S-S-AdoMet</note>
    </ligand>
</feature>
<evidence type="ECO:0000256" key="8">
    <source>
        <dbReference type="ARBA" id="ARBA00023004"/>
    </source>
</evidence>
<dbReference type="InterPro" id="IPR006463">
    <property type="entry name" value="MiaB_methiolase"/>
</dbReference>
<feature type="domain" description="Radical SAM core" evidence="17">
    <location>
        <begin position="143"/>
        <end position="375"/>
    </location>
</feature>
<dbReference type="PROSITE" id="PS51449">
    <property type="entry name" value="MTTASE_N"/>
    <property type="match status" value="1"/>
</dbReference>
<comment type="cofactor">
    <cofactor evidence="14">
        <name>[4Fe-4S] cluster</name>
        <dbReference type="ChEBI" id="CHEBI:49883"/>
    </cofactor>
    <text evidence="14">Binds 2 [4Fe-4S] clusters. One cluster is coordinated with 3 cysteines and an exchangeable S-adenosyl-L-methionine.</text>
</comment>
<protein>
    <recommendedName>
        <fullName evidence="10 14">tRNA-2-methylthio-N(6)-dimethylallyladenosine synthase</fullName>
        <ecNumber evidence="10 14">2.8.4.3</ecNumber>
    </recommendedName>
    <alternativeName>
        <fullName evidence="14">(Dimethylallyl)adenosine tRNA methylthiotransferase MiaB</fullName>
    </alternativeName>
    <alternativeName>
        <fullName evidence="14">tRNA-i(6)A37 methylthiotransferase</fullName>
    </alternativeName>
</protein>
<proteinExistence type="inferred from homology"/>
<comment type="subunit">
    <text evidence="14">Monomer.</text>
</comment>
<feature type="binding site" evidence="14">
    <location>
        <position position="157"/>
    </location>
    <ligand>
        <name>[4Fe-4S] cluster</name>
        <dbReference type="ChEBI" id="CHEBI:49883"/>
        <label>2</label>
        <note>4Fe-4S-S-AdoMet</note>
    </ligand>
</feature>
<dbReference type="EC" id="2.8.4.3" evidence="10 14"/>
<reference evidence="18" key="1">
    <citation type="submission" date="2019-10" db="EMBL/GenBank/DDBJ databases">
        <authorList>
            <person name="Paulsen S."/>
        </authorList>
    </citation>
    <scope>NUCLEOTIDE SEQUENCE</scope>
    <source>
        <strain evidence="18">LMG 19692</strain>
    </source>
</reference>
<dbReference type="Gene3D" id="3.80.30.20">
    <property type="entry name" value="tm_1862 like domain"/>
    <property type="match status" value="1"/>
</dbReference>
<dbReference type="Gene3D" id="3.40.50.12160">
    <property type="entry name" value="Methylthiotransferase, N-terminal domain"/>
    <property type="match status" value="1"/>
</dbReference>
<evidence type="ECO:0000313" key="18">
    <source>
        <dbReference type="EMBL" id="NLR22519.1"/>
    </source>
</evidence>
<keyword evidence="8 14" id="KW-0408">Iron</keyword>
<dbReference type="InterPro" id="IPR023404">
    <property type="entry name" value="rSAM_horseshoe"/>
</dbReference>
<evidence type="ECO:0000256" key="13">
    <source>
        <dbReference type="ARBA" id="ARBA00052587"/>
    </source>
</evidence>
<feature type="binding site" evidence="14">
    <location>
        <position position="49"/>
    </location>
    <ligand>
        <name>[4Fe-4S] cluster</name>
        <dbReference type="ChEBI" id="CHEBI:49883"/>
        <label>1</label>
    </ligand>
</feature>
<dbReference type="InterPro" id="IPR038135">
    <property type="entry name" value="Methylthiotransferase_N_sf"/>
</dbReference>
<evidence type="ECO:0000259" key="16">
    <source>
        <dbReference type="PROSITE" id="PS51449"/>
    </source>
</evidence>
<keyword evidence="3 14" id="KW-0963">Cytoplasm</keyword>
<evidence type="ECO:0000256" key="3">
    <source>
        <dbReference type="ARBA" id="ARBA00022490"/>
    </source>
</evidence>
<dbReference type="PROSITE" id="PS51918">
    <property type="entry name" value="RADICAL_SAM"/>
    <property type="match status" value="1"/>
</dbReference>
<organism evidence="18 20">
    <name type="scientific">Pseudoalteromonas maricaloris</name>
    <dbReference type="NCBI Taxonomy" id="184924"/>
    <lineage>
        <taxon>Bacteria</taxon>
        <taxon>Pseudomonadati</taxon>
        <taxon>Pseudomonadota</taxon>
        <taxon>Gammaproteobacteria</taxon>
        <taxon>Alteromonadales</taxon>
        <taxon>Pseudoalteromonadaceae</taxon>
        <taxon>Pseudoalteromonas</taxon>
    </lineage>
</organism>
<evidence type="ECO:0000256" key="7">
    <source>
        <dbReference type="ARBA" id="ARBA00022723"/>
    </source>
</evidence>
<dbReference type="NCBIfam" id="TIGR00089">
    <property type="entry name" value="MiaB/RimO family radical SAM methylthiotransferase"/>
    <property type="match status" value="1"/>
</dbReference>
<evidence type="ECO:0000256" key="9">
    <source>
        <dbReference type="ARBA" id="ARBA00023014"/>
    </source>
</evidence>
<evidence type="ECO:0000256" key="12">
    <source>
        <dbReference type="ARBA" id="ARBA00052380"/>
    </source>
</evidence>
<comment type="function">
    <text evidence="1 14">Catalyzes the methylthiolation of N6-(dimethylallyl)adenosine (i(6)A), leading to the formation of 2-methylthio-N6-(dimethylallyl)adenosine (ms(2)i(6)A) at position 37 in tRNAs that read codons beginning with uridine.</text>
</comment>
<comment type="similarity">
    <text evidence="14">Belongs to the methylthiotransferase family. MiaB subfamily.</text>
</comment>
<dbReference type="RefSeq" id="WP_193522092.1">
    <property type="nucleotide sequence ID" value="NZ_CBCSDF010000034.1"/>
</dbReference>
<dbReference type="Pfam" id="PF04055">
    <property type="entry name" value="Radical_SAM"/>
    <property type="match status" value="1"/>
</dbReference>
<dbReference type="PANTHER" id="PTHR43020">
    <property type="entry name" value="CDK5 REGULATORY SUBUNIT-ASSOCIATED PROTEIN 1"/>
    <property type="match status" value="1"/>
</dbReference>
<dbReference type="SMART" id="SM00729">
    <property type="entry name" value="Elp3"/>
    <property type="match status" value="1"/>
</dbReference>
<evidence type="ECO:0000313" key="21">
    <source>
        <dbReference type="Proteomes" id="UP001304419"/>
    </source>
</evidence>
<sequence>MSKKLHIKTWGCQMNEYDSQKMADLLDSTNGYQLTEEAEQADVILLNTCSIREKAQEKVFHQLGRWKLLKDTNPDLVIGVGGCVASQEGDTIRQRAPFVDIVFGPQTLHRLPEMIKQVQSKEGAVVDISFPEIEKFDRLPEPKAEGPSAFVSIMEGCSKYCTFCVVPYTRGEEVSRLLDDVILEVAQLAEQGVREVNLLGQNVNAYRGEMHDGEICYFSDLIRYVAAIDGIDRIRYTTSHPVEFTPDIIEAYADVPELVDHLHLPVQSGSDRILNLMKRGHTALEYKSTIRKLRKIRPNLSMSSDFIIGFPGESNADFEATMNLINDIGFDMSFSFIYSARPGTPAADLPDDVAESEKKERLYLLQNRINQMAQDISRKMHDTEQRILVEGPSKKNPMELRGRTENNRVVNFEGPHSVIGQFVDVRITEALPNSLRGELIRTEAEMDLRRDVKPSDILNKAPQEPEINELGVGTFTP</sequence>
<dbReference type="PROSITE" id="PS50926">
    <property type="entry name" value="TRAM"/>
    <property type="match status" value="1"/>
</dbReference>
<dbReference type="SFLD" id="SFLDF00273">
    <property type="entry name" value="(dimethylallyl)adenosine_tRNA"/>
    <property type="match status" value="1"/>
</dbReference>
<dbReference type="InterPro" id="IPR013848">
    <property type="entry name" value="Methylthiotransferase_N"/>
</dbReference>
<evidence type="ECO:0000256" key="14">
    <source>
        <dbReference type="HAMAP-Rule" id="MF_01864"/>
    </source>
</evidence>
<keyword evidence="21" id="KW-1185">Reference proteome</keyword>
<evidence type="ECO:0000259" key="15">
    <source>
        <dbReference type="PROSITE" id="PS50926"/>
    </source>
</evidence>
<evidence type="ECO:0000313" key="20">
    <source>
        <dbReference type="Proteomes" id="UP000646877"/>
    </source>
</evidence>
<dbReference type="EMBL" id="CP137578">
    <property type="protein sequence ID" value="WOX29446.1"/>
    <property type="molecule type" value="Genomic_DNA"/>
</dbReference>
<evidence type="ECO:0000256" key="11">
    <source>
        <dbReference type="ARBA" id="ARBA00050926"/>
    </source>
</evidence>
<dbReference type="FunFam" id="3.40.50.12160:FF:000001">
    <property type="entry name" value="tRNA-2-methylthio-N(6)-dimethylallyladenosine synthase"/>
    <property type="match status" value="1"/>
</dbReference>
<dbReference type="SFLD" id="SFLDG01061">
    <property type="entry name" value="methylthiotransferase"/>
    <property type="match status" value="1"/>
</dbReference>
<dbReference type="SFLD" id="SFLDS00029">
    <property type="entry name" value="Radical_SAM"/>
    <property type="match status" value="1"/>
</dbReference>
<dbReference type="EMBL" id="WEIA01000009">
    <property type="protein sequence ID" value="NLR22519.1"/>
    <property type="molecule type" value="Genomic_DNA"/>
</dbReference>
<feature type="binding site" evidence="14">
    <location>
        <position position="161"/>
    </location>
    <ligand>
        <name>[4Fe-4S] cluster</name>
        <dbReference type="ChEBI" id="CHEBI:49883"/>
        <label>2</label>
        <note>4Fe-4S-S-AdoMet</note>
    </ligand>
</feature>
<evidence type="ECO:0000256" key="1">
    <source>
        <dbReference type="ARBA" id="ARBA00003234"/>
    </source>
</evidence>
<keyword evidence="4 14" id="KW-0808">Transferase</keyword>
<keyword evidence="6 14" id="KW-0819">tRNA processing</keyword>
<dbReference type="PANTHER" id="PTHR43020:SF2">
    <property type="entry name" value="MITOCHONDRIAL TRNA METHYLTHIOTRANSFERASE CDK5RAP1"/>
    <property type="match status" value="1"/>
</dbReference>
<evidence type="ECO:0000256" key="4">
    <source>
        <dbReference type="ARBA" id="ARBA00022679"/>
    </source>
</evidence>
<dbReference type="CDD" id="cd01335">
    <property type="entry name" value="Radical_SAM"/>
    <property type="match status" value="1"/>
</dbReference>
<dbReference type="Proteomes" id="UP000646877">
    <property type="component" value="Unassembled WGS sequence"/>
</dbReference>
<dbReference type="InterPro" id="IPR007197">
    <property type="entry name" value="rSAM"/>
</dbReference>
<dbReference type="PROSITE" id="PS01278">
    <property type="entry name" value="MTTASE_RADICAL"/>
    <property type="match status" value="1"/>
</dbReference>
<dbReference type="InterPro" id="IPR058240">
    <property type="entry name" value="rSAM_sf"/>
</dbReference>
<reference evidence="19 21" key="2">
    <citation type="submission" date="2023-10" db="EMBL/GenBank/DDBJ databases">
        <title>To unveil natural product biosynthetic capacity in Pseudoalteromonas.</title>
        <authorList>
            <person name="Wang J."/>
        </authorList>
    </citation>
    <scope>NUCLEOTIDE SEQUENCE [LARGE SCALE GENOMIC DNA]</scope>
    <source>
        <strain evidence="19 21">DSM 15914</strain>
    </source>
</reference>
<keyword evidence="5 14" id="KW-0949">S-adenosyl-L-methionine</keyword>
<keyword evidence="7 14" id="KW-0479">Metal-binding</keyword>
<evidence type="ECO:0000259" key="17">
    <source>
        <dbReference type="PROSITE" id="PS51918"/>
    </source>
</evidence>
<keyword evidence="9 14" id="KW-0411">Iron-sulfur</keyword>
<comment type="catalytic activity">
    <reaction evidence="12">
        <text>2-thio-N(6)-dimethylallyladenosine(37) in tRNA + S-adenosyl-L-methionine = 2-methylsulfanyl-N(6)-dimethylallyladenosine(37) in tRNA + S-adenosyl-L-homocysteine + H(+)</text>
        <dbReference type="Rhea" id="RHEA:37063"/>
        <dbReference type="Rhea" id="RHEA-COMP:10376"/>
        <dbReference type="Rhea" id="RHEA-COMP:10377"/>
        <dbReference type="ChEBI" id="CHEBI:15378"/>
        <dbReference type="ChEBI" id="CHEBI:57856"/>
        <dbReference type="ChEBI" id="CHEBI:59789"/>
        <dbReference type="ChEBI" id="CHEBI:74416"/>
        <dbReference type="ChEBI" id="CHEBI:74417"/>
    </reaction>
    <physiologicalReaction direction="left-to-right" evidence="12">
        <dbReference type="Rhea" id="RHEA:37064"/>
    </physiologicalReaction>
</comment>
<dbReference type="SUPFAM" id="SSF102114">
    <property type="entry name" value="Radical SAM enzymes"/>
    <property type="match status" value="1"/>
</dbReference>
<gene>
    <name evidence="14 18" type="primary">miaB</name>
    <name evidence="18" type="ORF">F9Y85_14605</name>
    <name evidence="19" type="ORF">R5H13_04015</name>
</gene>
<dbReference type="InterPro" id="IPR002792">
    <property type="entry name" value="TRAM_dom"/>
</dbReference>
<dbReference type="GO" id="GO:0005829">
    <property type="term" value="C:cytosol"/>
    <property type="evidence" value="ECO:0007669"/>
    <property type="project" value="TreeGrafter"/>
</dbReference>
<evidence type="ECO:0000256" key="2">
    <source>
        <dbReference type="ARBA" id="ARBA00022485"/>
    </source>
</evidence>
<comment type="subcellular location">
    <subcellularLocation>
        <location evidence="14">Cytoplasm</location>
    </subcellularLocation>
</comment>
<dbReference type="AlphaFoldDB" id="A0A8I2KMA7"/>